<dbReference type="InterPro" id="IPR016490">
    <property type="entry name" value="Tscrpt_reg_HTH_AF0396-typ3"/>
</dbReference>
<sequence length="246" mass="28880">MNVLLFLHGGAKEMATLLELMDTSRNSLLPQMKILEEHYLIIHYNDTYELTTIGKLLVDNMIPLVDKTNVIDIDVDYWGSRDLDFIPSYLLKKIGQLNHCEIINPDITELFSMHKSFNIDYKVSSRVYVVTTTLYPNFNSNIAELLENNVDFYYIVSQELLNKLRTEYKKEFTSFISNKFFHMYIYTKEMKFLYFTFDSVHSVISAFNNNGEFDYKFMLCKGQSAVDWTKELYDNILKDSTAVTEI</sequence>
<dbReference type="PIRSF" id="PIRSF006692">
    <property type="entry name" value="TF_HTH_AF0396_prd"/>
    <property type="match status" value="1"/>
</dbReference>
<dbReference type="OrthoDB" id="11410at2157"/>
<protein>
    <submittedName>
        <fullName evidence="2">DUF1724 domain-containing protein</fullName>
    </submittedName>
</protein>
<accession>A0A7Z8KNP3</accession>
<dbReference type="Pfam" id="PF08350">
    <property type="entry name" value="FilR1_middle"/>
    <property type="match status" value="1"/>
</dbReference>
<proteinExistence type="predicted"/>
<organism evidence="2 3">
    <name type="scientific">Methanolobus vulcani</name>
    <dbReference type="NCBI Taxonomy" id="38026"/>
    <lineage>
        <taxon>Archaea</taxon>
        <taxon>Methanobacteriati</taxon>
        <taxon>Methanobacteriota</taxon>
        <taxon>Stenosarchaea group</taxon>
        <taxon>Methanomicrobia</taxon>
        <taxon>Methanosarcinales</taxon>
        <taxon>Methanosarcinaceae</taxon>
        <taxon>Methanolobus</taxon>
    </lineage>
</organism>
<dbReference type="AlphaFoldDB" id="A0A7Z8KNP3"/>
<dbReference type="EMBL" id="VIAQ01000015">
    <property type="protein sequence ID" value="TQD25468.1"/>
    <property type="molecule type" value="Genomic_DNA"/>
</dbReference>
<comment type="caution">
    <text evidence="2">The sequence shown here is derived from an EMBL/GenBank/DDBJ whole genome shotgun (WGS) entry which is preliminary data.</text>
</comment>
<reference evidence="2 3" key="1">
    <citation type="submission" date="2019-06" db="EMBL/GenBank/DDBJ databases">
        <title>Draft genome sequence of Methanolobus vulcani B1d.</title>
        <authorList>
            <person name="Creighbaum A.J."/>
            <person name="Ticak T."/>
            <person name="Hariraju D."/>
            <person name="Arivett B.A."/>
            <person name="Ferguson D.J.Jr."/>
        </authorList>
    </citation>
    <scope>NUCLEOTIDE SEQUENCE [LARGE SCALE GENOMIC DNA]</scope>
    <source>
        <strain evidence="2 3">B1d</strain>
    </source>
</reference>
<dbReference type="InterPro" id="IPR036390">
    <property type="entry name" value="WH_DNA-bd_sf"/>
</dbReference>
<keyword evidence="3" id="KW-1185">Reference proteome</keyword>
<dbReference type="Proteomes" id="UP000319335">
    <property type="component" value="Unassembled WGS sequence"/>
</dbReference>
<evidence type="ECO:0000313" key="2">
    <source>
        <dbReference type="EMBL" id="TQD25468.1"/>
    </source>
</evidence>
<evidence type="ECO:0000259" key="1">
    <source>
        <dbReference type="Pfam" id="PF08350"/>
    </source>
</evidence>
<dbReference type="InterPro" id="IPR013561">
    <property type="entry name" value="FilR1_middle_dom"/>
</dbReference>
<dbReference type="SUPFAM" id="SSF46785">
    <property type="entry name" value="Winged helix' DNA-binding domain"/>
    <property type="match status" value="1"/>
</dbReference>
<feature type="domain" description="Methanogenesis regulatory protein FilR1 middle" evidence="1">
    <location>
        <begin position="114"/>
        <end position="238"/>
    </location>
</feature>
<evidence type="ECO:0000313" key="3">
    <source>
        <dbReference type="Proteomes" id="UP000319335"/>
    </source>
</evidence>
<gene>
    <name evidence="2" type="ORF">FKV42_10380</name>
</gene>
<name>A0A7Z8KNP3_9EURY</name>